<dbReference type="EMBL" id="CP036432">
    <property type="protein sequence ID" value="QDV86220.1"/>
    <property type="molecule type" value="Genomic_DNA"/>
</dbReference>
<evidence type="ECO:0000313" key="2">
    <source>
        <dbReference type="Proteomes" id="UP000318081"/>
    </source>
</evidence>
<proteinExistence type="predicted"/>
<dbReference type="Proteomes" id="UP000318081">
    <property type="component" value="Chromosome"/>
</dbReference>
<keyword evidence="2" id="KW-1185">Reference proteome</keyword>
<evidence type="ECO:0000313" key="1">
    <source>
        <dbReference type="EMBL" id="QDV86220.1"/>
    </source>
</evidence>
<organism evidence="1 2">
    <name type="scientific">Stieleria magnilauensis</name>
    <dbReference type="NCBI Taxonomy" id="2527963"/>
    <lineage>
        <taxon>Bacteria</taxon>
        <taxon>Pseudomonadati</taxon>
        <taxon>Planctomycetota</taxon>
        <taxon>Planctomycetia</taxon>
        <taxon>Pirellulales</taxon>
        <taxon>Pirellulaceae</taxon>
        <taxon>Stieleria</taxon>
    </lineage>
</organism>
<gene>
    <name evidence="1" type="ORF">TBK1r_52380</name>
</gene>
<accession>A0ABX5XW12</accession>
<sequence>MTWYGIWHANPKLRHVPIARESRFRDGSFQNGSANPEGLVRNLRAVGLWIGYEGTNLKRYKRYVATPMFDTPVTRPIARRTELWWPGTTGGVAFLLSGLGFASSSEAGIVVRGWTIGAASFLCRIVLMSHSVHLKNIDTKARPLETPAKSPHEAN</sequence>
<reference evidence="1 2" key="1">
    <citation type="submission" date="2019-02" db="EMBL/GenBank/DDBJ databases">
        <title>Deep-cultivation of Planctomycetes and their phenomic and genomic characterization uncovers novel biology.</title>
        <authorList>
            <person name="Wiegand S."/>
            <person name="Jogler M."/>
            <person name="Boedeker C."/>
            <person name="Pinto D."/>
            <person name="Vollmers J."/>
            <person name="Rivas-Marin E."/>
            <person name="Kohn T."/>
            <person name="Peeters S.H."/>
            <person name="Heuer A."/>
            <person name="Rast P."/>
            <person name="Oberbeckmann S."/>
            <person name="Bunk B."/>
            <person name="Jeske O."/>
            <person name="Meyerdierks A."/>
            <person name="Storesund J.E."/>
            <person name="Kallscheuer N."/>
            <person name="Luecker S."/>
            <person name="Lage O.M."/>
            <person name="Pohl T."/>
            <person name="Merkel B.J."/>
            <person name="Hornburger P."/>
            <person name="Mueller R.-W."/>
            <person name="Bruemmer F."/>
            <person name="Labrenz M."/>
            <person name="Spormann A.M."/>
            <person name="Op den Camp H."/>
            <person name="Overmann J."/>
            <person name="Amann R."/>
            <person name="Jetten M.S.M."/>
            <person name="Mascher T."/>
            <person name="Medema M.H."/>
            <person name="Devos D.P."/>
            <person name="Kaster A.-K."/>
            <person name="Ovreas L."/>
            <person name="Rohde M."/>
            <person name="Galperin M.Y."/>
            <person name="Jogler C."/>
        </authorList>
    </citation>
    <scope>NUCLEOTIDE SEQUENCE [LARGE SCALE GENOMIC DNA]</scope>
    <source>
        <strain evidence="1 2">TBK1r</strain>
    </source>
</reference>
<protein>
    <submittedName>
        <fullName evidence="1">Uncharacterized protein</fullName>
    </submittedName>
</protein>
<name>A0ABX5XW12_9BACT</name>